<dbReference type="RefSeq" id="XP_041425232.1">
    <property type="nucleotide sequence ID" value="XM_041569298.1"/>
</dbReference>
<dbReference type="AlphaFoldDB" id="A0A1L8FLS0"/>
<organism evidence="1 3">
    <name type="scientific">Xenopus laevis</name>
    <name type="common">African clawed frog</name>
    <dbReference type="NCBI Taxonomy" id="8355"/>
    <lineage>
        <taxon>Eukaryota</taxon>
        <taxon>Metazoa</taxon>
        <taxon>Chordata</taxon>
        <taxon>Craniata</taxon>
        <taxon>Vertebrata</taxon>
        <taxon>Euteleostomi</taxon>
        <taxon>Amphibia</taxon>
        <taxon>Batrachia</taxon>
        <taxon>Anura</taxon>
        <taxon>Pipoidea</taxon>
        <taxon>Pipidae</taxon>
        <taxon>Xenopodinae</taxon>
        <taxon>Xenopus</taxon>
        <taxon>Xenopus</taxon>
    </lineage>
</organism>
<dbReference type="PaxDb" id="8355-A0A1L8FLS0"/>
<accession>A0A1L8FLS0</accession>
<name>A0A1L8FLS0_XENLA</name>
<dbReference type="KEGG" id="xla:108696496"/>
<sequence>MAENMQKRNKSCLTEGKESWKRYGKLKHVVIQNINEENLTSDPSKSEAYFGNLLHGRVPGFCDYTLILWHENTDNSYLSVAITFKVEEVTYTLVSDGKGNLGIEKGKLPDNVDGTVCPFIFHIRKCAAGDHSGYAFCCADGCGYLSYNDDKQAILKDLPDVCTDDSCKMTVFSTKE</sequence>
<gene>
    <name evidence="2 3" type="primary">LOC108696496</name>
</gene>
<evidence type="ECO:0000313" key="2">
    <source>
        <dbReference type="RefSeq" id="XP_018081418.2"/>
    </source>
</evidence>
<protein>
    <submittedName>
        <fullName evidence="2 3">Uncharacterized protein LOC108696496 isoform X2</fullName>
    </submittedName>
</protein>
<dbReference type="Gene3D" id="2.80.10.50">
    <property type="match status" value="1"/>
</dbReference>
<dbReference type="Proteomes" id="UP000186698">
    <property type="component" value="Chromosome 7L"/>
</dbReference>
<dbReference type="GeneID" id="108696496"/>
<evidence type="ECO:0000313" key="1">
    <source>
        <dbReference type="Proteomes" id="UP000186698"/>
    </source>
</evidence>
<reference evidence="2 3" key="1">
    <citation type="submission" date="2025-04" db="UniProtKB">
        <authorList>
            <consortium name="RefSeq"/>
        </authorList>
    </citation>
    <scope>IDENTIFICATION</scope>
    <source>
        <strain evidence="2 3">J_2021</strain>
        <tissue evidence="2 3">Erythrocytes</tissue>
    </source>
</reference>
<keyword evidence="1" id="KW-1185">Reference proteome</keyword>
<evidence type="ECO:0000313" key="3">
    <source>
        <dbReference type="RefSeq" id="XP_041425232.1"/>
    </source>
</evidence>
<dbReference type="RefSeq" id="XP_018081418.2">
    <property type="nucleotide sequence ID" value="XM_018225929.2"/>
</dbReference>
<proteinExistence type="predicted"/>